<proteinExistence type="predicted"/>
<reference evidence="2" key="1">
    <citation type="submission" date="2020-05" db="EMBL/GenBank/DDBJ databases">
        <title>Mycena genomes resolve the evolution of fungal bioluminescence.</title>
        <authorList>
            <person name="Tsai I.J."/>
        </authorList>
    </citation>
    <scope>NUCLEOTIDE SEQUENCE</scope>
    <source>
        <strain evidence="2">CCC161011</strain>
    </source>
</reference>
<dbReference type="Pfam" id="PF12937">
    <property type="entry name" value="F-box-like"/>
    <property type="match status" value="1"/>
</dbReference>
<feature type="domain" description="F-box" evidence="1">
    <location>
        <begin position="5"/>
        <end position="50"/>
    </location>
</feature>
<dbReference type="InterPro" id="IPR001810">
    <property type="entry name" value="F-box_dom"/>
</dbReference>
<keyword evidence="3" id="KW-1185">Reference proteome</keyword>
<organism evidence="2 3">
    <name type="scientific">Mycena venus</name>
    <dbReference type="NCBI Taxonomy" id="2733690"/>
    <lineage>
        <taxon>Eukaryota</taxon>
        <taxon>Fungi</taxon>
        <taxon>Dikarya</taxon>
        <taxon>Basidiomycota</taxon>
        <taxon>Agaricomycotina</taxon>
        <taxon>Agaricomycetes</taxon>
        <taxon>Agaricomycetidae</taxon>
        <taxon>Agaricales</taxon>
        <taxon>Marasmiineae</taxon>
        <taxon>Mycenaceae</taxon>
        <taxon>Mycena</taxon>
    </lineage>
</organism>
<dbReference type="EMBL" id="JACAZI010000002">
    <property type="protein sequence ID" value="KAF7369828.1"/>
    <property type="molecule type" value="Genomic_DNA"/>
</dbReference>
<sequence length="496" mass="55784">MQPNWLSLPVEIWLQIFSLRIPLRDLAGFCLTCSHFLSITRPILFHKLTLTAEKKDQSPNSAVVATFTLLANNADLARSVRELTLDSHSQSASYFRNPGLVDIHSLRNMTQLKRVTIIGDISRHAARSDMASFLQILYNLQLDELRIPSPGARLFILPLGPAELDQLANPKRITFYVGPADNNELLSFRLSNILRAAKPSLTSLSLTGRSPHLNALFSLQFPLLRSLAIINTFDIRLSCPPGFNAFLSVHHETLEELHLGYTDRSEFNNGPVYHRPAAILLNAESGLHPDFLPNLKVFRGHCLNIELMARARMRCLTGFRELTVSSALQDSDRTMANVEQMLVALEAAGRLDALKILDFDLFQWNEHERDVAASFVKRIAALCGPTLEVWRGLLPFAFADWWPIDVFATFSRLRIISLPRDETTLEIFAPFSPRAAVRGREIHEIAEICTTLEEVNIVSSLVSDEEDTCWKVYRSRSGLGVKQISGPDLRLLDEPV</sequence>
<evidence type="ECO:0000313" key="2">
    <source>
        <dbReference type="EMBL" id="KAF7369828.1"/>
    </source>
</evidence>
<dbReference type="InterPro" id="IPR036047">
    <property type="entry name" value="F-box-like_dom_sf"/>
</dbReference>
<dbReference type="SUPFAM" id="SSF81383">
    <property type="entry name" value="F-box domain"/>
    <property type="match status" value="1"/>
</dbReference>
<dbReference type="OrthoDB" id="3067038at2759"/>
<comment type="caution">
    <text evidence="2">The sequence shown here is derived from an EMBL/GenBank/DDBJ whole genome shotgun (WGS) entry which is preliminary data.</text>
</comment>
<accession>A0A8H6YZC2</accession>
<evidence type="ECO:0000313" key="3">
    <source>
        <dbReference type="Proteomes" id="UP000620124"/>
    </source>
</evidence>
<gene>
    <name evidence="2" type="ORF">MVEN_00315700</name>
</gene>
<protein>
    <submittedName>
        <fullName evidence="2">BHLH domain-containing protein</fullName>
    </submittedName>
</protein>
<evidence type="ECO:0000259" key="1">
    <source>
        <dbReference type="Pfam" id="PF12937"/>
    </source>
</evidence>
<dbReference type="Proteomes" id="UP000620124">
    <property type="component" value="Unassembled WGS sequence"/>
</dbReference>
<name>A0A8H6YZC2_9AGAR</name>
<dbReference type="AlphaFoldDB" id="A0A8H6YZC2"/>